<evidence type="ECO:0000313" key="2">
    <source>
        <dbReference type="EMBL" id="SDT03817.1"/>
    </source>
</evidence>
<evidence type="ECO:0000259" key="1">
    <source>
        <dbReference type="Pfam" id="PF04471"/>
    </source>
</evidence>
<dbReference type="EMBL" id="LT629774">
    <property type="protein sequence ID" value="SDT03817.1"/>
    <property type="molecule type" value="Genomic_DNA"/>
</dbReference>
<sequence length="272" mass="31728">MNWKDYEETTKFIYETLGKDKGVSIECYGNSCKVVGKSTVEHQIDVLTKHSDGIHEYKTAIECKYWNDNINKDIIMKVAEIVEDAGLNKGIIVSKKGFTKDATDFAKYRNIGLVELREMNEKDWEGRIKDIVLNMNMLIPEITKMDLVLNENTEPNFHQGMTRVEFLEIKSEDKNLTVEGIIKEFTNELLKQEENKEHKKIVKFDSETKIVYKPTEQILPIRGMKFTGFLRIAKEKIEIKGEDHIWLIMKSIFENKTYTISKNGEIHERPNE</sequence>
<dbReference type="Proteomes" id="UP000198963">
    <property type="component" value="Chromosome I"/>
</dbReference>
<reference evidence="2 3" key="1">
    <citation type="submission" date="2016-10" db="EMBL/GenBank/DDBJ databases">
        <authorList>
            <person name="Varghese N."/>
            <person name="Submissions S."/>
        </authorList>
    </citation>
    <scope>NUCLEOTIDE SEQUENCE [LARGE SCALE GENOMIC DNA]</scope>
    <source>
        <strain evidence="2 3">RHA_55</strain>
    </source>
</reference>
<dbReference type="Pfam" id="PF04471">
    <property type="entry name" value="Mrr_cat"/>
    <property type="match status" value="1"/>
</dbReference>
<keyword evidence="3" id="KW-1185">Reference proteome</keyword>
<dbReference type="Gene3D" id="3.40.1350.10">
    <property type="match status" value="1"/>
</dbReference>
<organism evidence="2 3">
    <name type="scientific">Winogradskyella sediminis</name>
    <dbReference type="NCBI Taxonomy" id="1382466"/>
    <lineage>
        <taxon>Bacteria</taxon>
        <taxon>Pseudomonadati</taxon>
        <taxon>Bacteroidota</taxon>
        <taxon>Flavobacteriia</taxon>
        <taxon>Flavobacteriales</taxon>
        <taxon>Flavobacteriaceae</taxon>
        <taxon>Winogradskyella</taxon>
    </lineage>
</organism>
<dbReference type="AlphaFoldDB" id="A0A1H1X395"/>
<dbReference type="GO" id="GO:0004519">
    <property type="term" value="F:endonuclease activity"/>
    <property type="evidence" value="ECO:0007669"/>
    <property type="project" value="UniProtKB-KW"/>
</dbReference>
<protein>
    <submittedName>
        <fullName evidence="2">Restriction endonuclease</fullName>
    </submittedName>
</protein>
<dbReference type="InterPro" id="IPR007560">
    <property type="entry name" value="Restrct_endonuc_IV_Mrr"/>
</dbReference>
<name>A0A1H1X395_9FLAO</name>
<dbReference type="GO" id="GO:0003677">
    <property type="term" value="F:DNA binding"/>
    <property type="evidence" value="ECO:0007669"/>
    <property type="project" value="InterPro"/>
</dbReference>
<keyword evidence="2" id="KW-0255">Endonuclease</keyword>
<keyword evidence="2" id="KW-0378">Hydrolase</keyword>
<dbReference type="InterPro" id="IPR011856">
    <property type="entry name" value="tRNA_endonuc-like_dom_sf"/>
</dbReference>
<dbReference type="GO" id="GO:0009307">
    <property type="term" value="P:DNA restriction-modification system"/>
    <property type="evidence" value="ECO:0007669"/>
    <property type="project" value="InterPro"/>
</dbReference>
<evidence type="ECO:0000313" key="3">
    <source>
        <dbReference type="Proteomes" id="UP000198963"/>
    </source>
</evidence>
<gene>
    <name evidence="2" type="ORF">SAMN04489797_3085</name>
</gene>
<feature type="domain" description="Restriction endonuclease type IV Mrr" evidence="1">
    <location>
        <begin position="2"/>
        <end position="118"/>
    </location>
</feature>
<accession>A0A1H1X395</accession>
<proteinExistence type="predicted"/>
<dbReference type="RefSeq" id="WP_092447525.1">
    <property type="nucleotide sequence ID" value="NZ_LT629774.1"/>
</dbReference>
<dbReference type="SUPFAM" id="SSF52980">
    <property type="entry name" value="Restriction endonuclease-like"/>
    <property type="match status" value="1"/>
</dbReference>
<keyword evidence="2" id="KW-0540">Nuclease</keyword>
<dbReference type="InterPro" id="IPR011335">
    <property type="entry name" value="Restrct_endonuc-II-like"/>
</dbReference>